<feature type="binding site" evidence="8">
    <location>
        <position position="84"/>
    </location>
    <ligand>
        <name>Zn(2+)</name>
        <dbReference type="ChEBI" id="CHEBI:29105"/>
        <note>catalytic</note>
    </ligand>
</feature>
<dbReference type="PROSITE" id="PS00903">
    <property type="entry name" value="CYT_DCMP_DEAMINASES_1"/>
    <property type="match status" value="1"/>
</dbReference>
<evidence type="ECO:0000256" key="1">
    <source>
        <dbReference type="ARBA" id="ARBA00010669"/>
    </source>
</evidence>
<evidence type="ECO:0000259" key="9">
    <source>
        <dbReference type="PROSITE" id="PS51747"/>
    </source>
</evidence>
<dbReference type="InterPro" id="IPR028883">
    <property type="entry name" value="tRNA_aden_deaminase"/>
</dbReference>
<dbReference type="CDD" id="cd01285">
    <property type="entry name" value="nucleoside_deaminase"/>
    <property type="match status" value="1"/>
</dbReference>
<comment type="similarity">
    <text evidence="1">Belongs to the cytidine and deoxycytidylate deaminase family. ADAT2 subfamily.</text>
</comment>
<dbReference type="PATRIC" id="fig|1423820.4.peg.534"/>
<feature type="active site" description="Proton donor" evidence="8">
    <location>
        <position position="56"/>
    </location>
</feature>
<comment type="function">
    <text evidence="8">Catalyzes the deamination of adenosine to inosine at the wobble position 34 of tRNA(Arg2).</text>
</comment>
<name>A0A0R1ZCK2_9LACO</name>
<dbReference type="Pfam" id="PF14437">
    <property type="entry name" value="MafB19-deam"/>
    <property type="match status" value="1"/>
</dbReference>
<evidence type="ECO:0000256" key="7">
    <source>
        <dbReference type="ARBA" id="ARBA00048045"/>
    </source>
</evidence>
<sequence length="153" mass="17061">MEEKHEQFMQAALQEAQQAAVIGEIPIGCVIVKDDQIIGRGSNYREHSKLATDHAEIRAIQMANQALQSWRLENCTLYVTLEPCPMCTGAILNARIPEVYYAAADEKAGMAGTLDNLLNDPRLNHQAIIHKGLLQEESLKLLKSFFAQARKKS</sequence>
<accession>A0A0R1ZCK2</accession>
<dbReference type="SUPFAM" id="SSF53927">
    <property type="entry name" value="Cytidine deaminase-like"/>
    <property type="match status" value="1"/>
</dbReference>
<comment type="subunit">
    <text evidence="2 8">Homodimer.</text>
</comment>
<dbReference type="HAMAP" id="MF_00972">
    <property type="entry name" value="tRNA_aden_deaminase"/>
    <property type="match status" value="1"/>
</dbReference>
<dbReference type="InterPro" id="IPR058535">
    <property type="entry name" value="MafB19-deam"/>
</dbReference>
<evidence type="ECO:0000256" key="6">
    <source>
        <dbReference type="ARBA" id="ARBA00022833"/>
    </source>
</evidence>
<evidence type="ECO:0000256" key="8">
    <source>
        <dbReference type="HAMAP-Rule" id="MF_00972"/>
    </source>
</evidence>
<evidence type="ECO:0000256" key="3">
    <source>
        <dbReference type="ARBA" id="ARBA00022694"/>
    </source>
</evidence>
<dbReference type="GO" id="GO:0002100">
    <property type="term" value="P:tRNA wobble adenosine to inosine editing"/>
    <property type="evidence" value="ECO:0007669"/>
    <property type="project" value="UniProtKB-UniRule"/>
</dbReference>
<dbReference type="Gene3D" id="3.40.140.10">
    <property type="entry name" value="Cytidine Deaminase, domain 2"/>
    <property type="match status" value="1"/>
</dbReference>
<dbReference type="GO" id="GO:0052717">
    <property type="term" value="F:tRNA-specific adenosine-34 deaminase activity"/>
    <property type="evidence" value="ECO:0007669"/>
    <property type="project" value="UniProtKB-UniRule"/>
</dbReference>
<keyword evidence="5 8" id="KW-0378">Hydrolase</keyword>
<dbReference type="InterPro" id="IPR002125">
    <property type="entry name" value="CMP_dCMP_dom"/>
</dbReference>
<evidence type="ECO:0000256" key="2">
    <source>
        <dbReference type="ARBA" id="ARBA00011738"/>
    </source>
</evidence>
<organism evidence="10 11">
    <name type="scientific">Ligilactobacillus araffinosus DSM 20653</name>
    <dbReference type="NCBI Taxonomy" id="1423820"/>
    <lineage>
        <taxon>Bacteria</taxon>
        <taxon>Bacillati</taxon>
        <taxon>Bacillota</taxon>
        <taxon>Bacilli</taxon>
        <taxon>Lactobacillales</taxon>
        <taxon>Lactobacillaceae</taxon>
        <taxon>Ligilactobacillus</taxon>
    </lineage>
</organism>
<evidence type="ECO:0000313" key="10">
    <source>
        <dbReference type="EMBL" id="KRM52487.1"/>
    </source>
</evidence>
<dbReference type="STRING" id="1423820.FC64_GL000530"/>
<dbReference type="PANTHER" id="PTHR11079:SF202">
    <property type="entry name" value="TRNA-SPECIFIC ADENOSINE DEAMINASE"/>
    <property type="match status" value="1"/>
</dbReference>
<keyword evidence="4 8" id="KW-0479">Metal-binding</keyword>
<dbReference type="Proteomes" id="UP000051291">
    <property type="component" value="Unassembled WGS sequence"/>
</dbReference>
<dbReference type="InterPro" id="IPR016193">
    <property type="entry name" value="Cytidine_deaminase-like"/>
</dbReference>
<dbReference type="EMBL" id="AYYZ01000020">
    <property type="protein sequence ID" value="KRM52487.1"/>
    <property type="molecule type" value="Genomic_DNA"/>
</dbReference>
<feature type="binding site" evidence="8">
    <location>
        <position position="54"/>
    </location>
    <ligand>
        <name>Zn(2+)</name>
        <dbReference type="ChEBI" id="CHEBI:29105"/>
        <note>catalytic</note>
    </ligand>
</feature>
<proteinExistence type="inferred from homology"/>
<keyword evidence="11" id="KW-1185">Reference proteome</keyword>
<dbReference type="FunFam" id="3.40.140.10:FF:000005">
    <property type="entry name" value="tRNA-specific adenosine deaminase"/>
    <property type="match status" value="1"/>
</dbReference>
<dbReference type="InterPro" id="IPR016192">
    <property type="entry name" value="APOBEC/CMP_deaminase_Zn-bd"/>
</dbReference>
<evidence type="ECO:0000256" key="5">
    <source>
        <dbReference type="ARBA" id="ARBA00022801"/>
    </source>
</evidence>
<feature type="binding site" evidence="8">
    <location>
        <position position="87"/>
    </location>
    <ligand>
        <name>Zn(2+)</name>
        <dbReference type="ChEBI" id="CHEBI:29105"/>
        <note>catalytic</note>
    </ligand>
</feature>
<protein>
    <recommendedName>
        <fullName evidence="8">tRNA-specific adenosine deaminase</fullName>
        <ecNumber evidence="8">3.5.4.33</ecNumber>
    </recommendedName>
</protein>
<keyword evidence="6 8" id="KW-0862">Zinc</keyword>
<dbReference type="GO" id="GO:0008270">
    <property type="term" value="F:zinc ion binding"/>
    <property type="evidence" value="ECO:0007669"/>
    <property type="project" value="UniProtKB-UniRule"/>
</dbReference>
<dbReference type="EC" id="3.5.4.33" evidence="8"/>
<evidence type="ECO:0000256" key="4">
    <source>
        <dbReference type="ARBA" id="ARBA00022723"/>
    </source>
</evidence>
<dbReference type="AlphaFoldDB" id="A0A0R1ZCK2"/>
<keyword evidence="3 8" id="KW-0819">tRNA processing</keyword>
<gene>
    <name evidence="8" type="primary">tadA</name>
    <name evidence="10" type="ORF">FC64_GL000530</name>
</gene>
<comment type="catalytic activity">
    <reaction evidence="7 8">
        <text>adenosine(34) in tRNA + H2O + H(+) = inosine(34) in tRNA + NH4(+)</text>
        <dbReference type="Rhea" id="RHEA:43168"/>
        <dbReference type="Rhea" id="RHEA-COMP:10373"/>
        <dbReference type="Rhea" id="RHEA-COMP:10374"/>
        <dbReference type="ChEBI" id="CHEBI:15377"/>
        <dbReference type="ChEBI" id="CHEBI:15378"/>
        <dbReference type="ChEBI" id="CHEBI:28938"/>
        <dbReference type="ChEBI" id="CHEBI:74411"/>
        <dbReference type="ChEBI" id="CHEBI:82852"/>
        <dbReference type="EC" id="3.5.4.33"/>
    </reaction>
</comment>
<dbReference type="RefSeq" id="WP_057906566.1">
    <property type="nucleotide sequence ID" value="NZ_AYYZ01000020.1"/>
</dbReference>
<feature type="domain" description="CMP/dCMP-type deaminase" evidence="9">
    <location>
        <begin position="3"/>
        <end position="125"/>
    </location>
</feature>
<dbReference type="PROSITE" id="PS51747">
    <property type="entry name" value="CYT_DCMP_DEAMINASES_2"/>
    <property type="match status" value="1"/>
</dbReference>
<comment type="caution">
    <text evidence="10">The sequence shown here is derived from an EMBL/GenBank/DDBJ whole genome shotgun (WGS) entry which is preliminary data.</text>
</comment>
<reference evidence="10 11" key="1">
    <citation type="journal article" date="2015" name="Genome Announc.">
        <title>Expanding the biotechnology potential of lactobacilli through comparative genomics of 213 strains and associated genera.</title>
        <authorList>
            <person name="Sun Z."/>
            <person name="Harris H.M."/>
            <person name="McCann A."/>
            <person name="Guo C."/>
            <person name="Argimon S."/>
            <person name="Zhang W."/>
            <person name="Yang X."/>
            <person name="Jeffery I.B."/>
            <person name="Cooney J.C."/>
            <person name="Kagawa T.F."/>
            <person name="Liu W."/>
            <person name="Song Y."/>
            <person name="Salvetti E."/>
            <person name="Wrobel A."/>
            <person name="Rasinkangas P."/>
            <person name="Parkhill J."/>
            <person name="Rea M.C."/>
            <person name="O'Sullivan O."/>
            <person name="Ritari J."/>
            <person name="Douillard F.P."/>
            <person name="Paul Ross R."/>
            <person name="Yang R."/>
            <person name="Briner A.E."/>
            <person name="Felis G.E."/>
            <person name="de Vos W.M."/>
            <person name="Barrangou R."/>
            <person name="Klaenhammer T.R."/>
            <person name="Caufield P.W."/>
            <person name="Cui Y."/>
            <person name="Zhang H."/>
            <person name="O'Toole P.W."/>
        </authorList>
    </citation>
    <scope>NUCLEOTIDE SEQUENCE [LARGE SCALE GENOMIC DNA]</scope>
    <source>
        <strain evidence="10 11">DSM 20653</strain>
    </source>
</reference>
<comment type="cofactor">
    <cofactor evidence="8">
        <name>Zn(2+)</name>
        <dbReference type="ChEBI" id="CHEBI:29105"/>
    </cofactor>
    <text evidence="8">Binds 1 zinc ion per subunit.</text>
</comment>
<dbReference type="PANTHER" id="PTHR11079">
    <property type="entry name" value="CYTOSINE DEAMINASE FAMILY MEMBER"/>
    <property type="match status" value="1"/>
</dbReference>
<evidence type="ECO:0000313" key="11">
    <source>
        <dbReference type="Proteomes" id="UP000051291"/>
    </source>
</evidence>